<keyword evidence="3" id="KW-1185">Reference proteome</keyword>
<sequence>MRMVYRVLALVVCAVVAFQAAVIVWAVAGLGSYLDGGGVLDKAKTESAIETGTNLPFPEMQGLLLHGMTGMMIVPIIALLFLISSFFAKAAHARVMALIVVGLVALQMYLGLELHEVAGVGVLHGVNALLLFAAALVAFRFGGEPIVKSSEPIERIGQPDSNVASEV</sequence>
<evidence type="ECO:0008006" key="4">
    <source>
        <dbReference type="Google" id="ProtNLM"/>
    </source>
</evidence>
<dbReference type="AlphaFoldDB" id="A0A516PUP8"/>
<keyword evidence="1" id="KW-0472">Membrane</keyword>
<feature type="transmembrane region" description="Helical" evidence="1">
    <location>
        <begin position="95"/>
        <end position="112"/>
    </location>
</feature>
<feature type="transmembrane region" description="Helical" evidence="1">
    <location>
        <begin position="118"/>
        <end position="139"/>
    </location>
</feature>
<evidence type="ECO:0000313" key="2">
    <source>
        <dbReference type="EMBL" id="QDP94907.1"/>
    </source>
</evidence>
<accession>A0A516PUP8</accession>
<keyword evidence="1" id="KW-0812">Transmembrane</keyword>
<keyword evidence="1" id="KW-1133">Transmembrane helix</keyword>
<dbReference type="EMBL" id="CP041692">
    <property type="protein sequence ID" value="QDP94907.1"/>
    <property type="molecule type" value="Genomic_DNA"/>
</dbReference>
<dbReference type="KEGG" id="mik:FOE78_02335"/>
<proteinExistence type="predicted"/>
<dbReference type="OrthoDB" id="4843372at2"/>
<name>A0A516PUP8_9ACTN</name>
<gene>
    <name evidence="2" type="ORF">FOE78_02335</name>
</gene>
<protein>
    <recommendedName>
        <fullName evidence="4">Cytochrome c oxidase assembly protein subunit 15</fullName>
    </recommendedName>
</protein>
<evidence type="ECO:0000313" key="3">
    <source>
        <dbReference type="Proteomes" id="UP000319263"/>
    </source>
</evidence>
<dbReference type="Proteomes" id="UP000319263">
    <property type="component" value="Chromosome"/>
</dbReference>
<evidence type="ECO:0000256" key="1">
    <source>
        <dbReference type="SAM" id="Phobius"/>
    </source>
</evidence>
<organism evidence="2 3">
    <name type="scientific">Microlunatus elymi</name>
    <dbReference type="NCBI Taxonomy" id="2596828"/>
    <lineage>
        <taxon>Bacteria</taxon>
        <taxon>Bacillati</taxon>
        <taxon>Actinomycetota</taxon>
        <taxon>Actinomycetes</taxon>
        <taxon>Propionibacteriales</taxon>
        <taxon>Propionibacteriaceae</taxon>
        <taxon>Microlunatus</taxon>
    </lineage>
</organism>
<dbReference type="RefSeq" id="WP_143984892.1">
    <property type="nucleotide sequence ID" value="NZ_CP041692.1"/>
</dbReference>
<reference evidence="2 3" key="1">
    <citation type="submission" date="2019-07" db="EMBL/GenBank/DDBJ databases">
        <title>Microlunatus dokdonensis sp. nov. isolated from the rhizospheric soil of the wild plant Elymus tsukushiensis.</title>
        <authorList>
            <person name="Ghim S.-Y."/>
            <person name="Hwang Y.-J."/>
            <person name="Son J.-S."/>
            <person name="Shin J.-H."/>
        </authorList>
    </citation>
    <scope>NUCLEOTIDE SEQUENCE [LARGE SCALE GENOMIC DNA]</scope>
    <source>
        <strain evidence="2 3">KUDC0627</strain>
    </source>
</reference>
<feature type="transmembrane region" description="Helical" evidence="1">
    <location>
        <begin position="63"/>
        <end position="83"/>
    </location>
</feature>